<name>A0A1Z4MV37_9CYAN</name>
<reference evidence="2 3" key="1">
    <citation type="submission" date="2017-06" db="EMBL/GenBank/DDBJ databases">
        <title>Genome sequencing of cyanobaciteial culture collection at National Institute for Environmental Studies (NIES).</title>
        <authorList>
            <person name="Hirose Y."/>
            <person name="Shimura Y."/>
            <person name="Fujisawa T."/>
            <person name="Nakamura Y."/>
            <person name="Kawachi M."/>
        </authorList>
    </citation>
    <scope>NUCLEOTIDE SEQUENCE [LARGE SCALE GENOMIC DNA]</scope>
    <source>
        <strain evidence="2 3">NIES-37</strain>
    </source>
</reference>
<dbReference type="RefSeq" id="WP_096574403.1">
    <property type="nucleotide sequence ID" value="NZ_CAWNJS010000001.1"/>
</dbReference>
<keyword evidence="3" id="KW-1185">Reference proteome</keyword>
<protein>
    <submittedName>
        <fullName evidence="2">DGQHR domain protein</fullName>
    </submittedName>
</protein>
<evidence type="ECO:0000313" key="3">
    <source>
        <dbReference type="Proteomes" id="UP000218785"/>
    </source>
</evidence>
<evidence type="ECO:0000256" key="1">
    <source>
        <dbReference type="SAM" id="MobiDB-lite"/>
    </source>
</evidence>
<sequence length="438" mass="49777">MANVIPAIEARMGSITYYEAIMSARALVSSVRPANESDEWAMWGIEERMQREVDEKRIREEIVPYLAKSPDRFFGSIIVLVYKPEVFSFEPVGTLGKLPAAYSSVARNMGFLTLEGGELIILDGQHRTVALRDIINSKEKPEGEFISEVPSDEVCVIFLTHESNEKTRRIFNKVNRYAKPTSRADNIITSEDDGYAIIGRRLMRKGAPLGGEYSDDKSGRELIVDWKNNTITGRSKKLTTVSVLYETARDILAYEGIRDFDEKTRVRRPSEDELDEAYAHVANWWEDILAEIKPYKEVIDELSKGQSPSCADKRDDEYQYSLLFKPAGQIALVKGLICAVERGLNRKEALRRVNKVDWRTTSDIWTGTIVTASGRMSTGKQSYDLAAELIAYLIGAEYIKDEDIEILKERYNKARGYDYKNQKPETNPEELPQPVSSR</sequence>
<dbReference type="NCBIfam" id="TIGR03187">
    <property type="entry name" value="DGQHR"/>
    <property type="match status" value="1"/>
</dbReference>
<gene>
    <name evidence="2" type="ORF">NIES37_12680</name>
</gene>
<accession>A0A1Z4MV37</accession>
<feature type="region of interest" description="Disordered" evidence="1">
    <location>
        <begin position="417"/>
        <end position="438"/>
    </location>
</feature>
<organism evidence="2 3">
    <name type="scientific">Tolypothrix tenuis PCC 7101</name>
    <dbReference type="NCBI Taxonomy" id="231146"/>
    <lineage>
        <taxon>Bacteria</taxon>
        <taxon>Bacillati</taxon>
        <taxon>Cyanobacteriota</taxon>
        <taxon>Cyanophyceae</taxon>
        <taxon>Nostocales</taxon>
        <taxon>Tolypothrichaceae</taxon>
        <taxon>Tolypothrix</taxon>
    </lineage>
</organism>
<dbReference type="AlphaFoldDB" id="A0A1Z4MV37"/>
<dbReference type="InterPro" id="IPR017642">
    <property type="entry name" value="DNA_S_mod_DndB"/>
</dbReference>
<dbReference type="KEGG" id="ttq:NIES37_12680"/>
<dbReference type="CDD" id="cd16414">
    <property type="entry name" value="dndB_like"/>
    <property type="match status" value="1"/>
</dbReference>
<evidence type="ECO:0000313" key="2">
    <source>
        <dbReference type="EMBL" id="BAY97330.1"/>
    </source>
</evidence>
<dbReference type="EMBL" id="AP018248">
    <property type="protein sequence ID" value="BAY97330.1"/>
    <property type="molecule type" value="Genomic_DNA"/>
</dbReference>
<proteinExistence type="predicted"/>
<dbReference type="Pfam" id="PF14072">
    <property type="entry name" value="DndB"/>
    <property type="match status" value="1"/>
</dbReference>
<dbReference type="InterPro" id="IPR017601">
    <property type="entry name" value="DGQHR-contain_dom"/>
</dbReference>
<dbReference type="Proteomes" id="UP000218785">
    <property type="component" value="Chromosome"/>
</dbReference>